<organism evidence="1 2">
    <name type="scientific">Agrobacterium deltaense Zutra 3/1</name>
    <dbReference type="NCBI Taxonomy" id="1183427"/>
    <lineage>
        <taxon>Bacteria</taxon>
        <taxon>Pseudomonadati</taxon>
        <taxon>Pseudomonadota</taxon>
        <taxon>Alphaproteobacteria</taxon>
        <taxon>Hyphomicrobiales</taxon>
        <taxon>Rhizobiaceae</taxon>
        <taxon>Rhizobium/Agrobacterium group</taxon>
        <taxon>Agrobacterium</taxon>
    </lineage>
</organism>
<protein>
    <recommendedName>
        <fullName evidence="3">Leucine-rich repeat domain-containing protein</fullName>
    </recommendedName>
</protein>
<accession>A0A1S7RTF9</accession>
<dbReference type="RefSeq" id="WP_080820912.1">
    <property type="nucleotide sequence ID" value="NZ_LT009749.1"/>
</dbReference>
<name>A0A1S7RTF9_9HYPH</name>
<proteinExistence type="predicted"/>
<dbReference type="Gene3D" id="3.80.10.10">
    <property type="entry name" value="Ribonuclease Inhibitor"/>
    <property type="match status" value="1"/>
</dbReference>
<evidence type="ECO:0000313" key="2">
    <source>
        <dbReference type="Proteomes" id="UP000191987"/>
    </source>
</evidence>
<gene>
    <name evidence="1" type="ORF">AGR7C_Lc220153</name>
</gene>
<sequence length="295" mass="33605">MSEIVLEIDERTMENLMTGPYVFIEEARSPAFRKMAYFNKAAFKVYSHLIDEHGCTGFSIEVEDVAEDKLQDYFSPDFSSIRKKGDILEIGIVGSGAFSEDFDLDVFKNFPNIRKITTHGISFRSRLPELFPKLETWLNLDWKTNKVENLGNGWPDLKNLAFHGFSGSLALFEKSPITKLFLISSSIKGIDDVLRFKNLEVLQLVSSKITGDVSRLSELAKLRSLRFEGKNKLDGWDKLASISVENFEASHYPCKFPRENFPKLENYVINAYRARDPFFEEGGDHDALGDEFAAL</sequence>
<dbReference type="InterPro" id="IPR032675">
    <property type="entry name" value="LRR_dom_sf"/>
</dbReference>
<dbReference type="EMBL" id="FBWG01000041">
    <property type="protein sequence ID" value="CUX57311.1"/>
    <property type="molecule type" value="Genomic_DNA"/>
</dbReference>
<evidence type="ECO:0000313" key="1">
    <source>
        <dbReference type="EMBL" id="CUX57311.1"/>
    </source>
</evidence>
<evidence type="ECO:0008006" key="3">
    <source>
        <dbReference type="Google" id="ProtNLM"/>
    </source>
</evidence>
<dbReference type="Proteomes" id="UP000191987">
    <property type="component" value="Unassembled WGS sequence"/>
</dbReference>
<dbReference type="AlphaFoldDB" id="A0A1S7RTF9"/>
<reference evidence="1 2" key="1">
    <citation type="submission" date="2016-01" db="EMBL/GenBank/DDBJ databases">
        <authorList>
            <person name="Oliw E.H."/>
        </authorList>
    </citation>
    <scope>NUCLEOTIDE SEQUENCE [LARGE SCALE GENOMIC DNA]</scope>
    <source>
        <strain evidence="1 2">Zutra 3-1</strain>
    </source>
</reference>
<dbReference type="SUPFAM" id="SSF52058">
    <property type="entry name" value="L domain-like"/>
    <property type="match status" value="1"/>
</dbReference>